<dbReference type="Gene3D" id="3.40.1730.10">
    <property type="entry name" value="pa0076 domain"/>
    <property type="match status" value="1"/>
</dbReference>
<gene>
    <name evidence="2" type="ORF">Rmf_33330</name>
</gene>
<evidence type="ECO:0000313" key="3">
    <source>
        <dbReference type="Proteomes" id="UP000831327"/>
    </source>
</evidence>
<evidence type="ECO:0008006" key="4">
    <source>
        <dbReference type="Google" id="ProtNLM"/>
    </source>
</evidence>
<dbReference type="NCBIfam" id="TIGR03373">
    <property type="entry name" value="VI_minor_4"/>
    <property type="match status" value="1"/>
</dbReference>
<dbReference type="InterPro" id="IPR038225">
    <property type="entry name" value="TagF_sf"/>
</dbReference>
<dbReference type="Pfam" id="PF09867">
    <property type="entry name" value="TagF_N"/>
    <property type="match status" value="1"/>
</dbReference>
<feature type="compositionally biased region" description="Low complexity" evidence="1">
    <location>
        <begin position="384"/>
        <end position="397"/>
    </location>
</feature>
<proteinExistence type="predicted"/>
<dbReference type="InterPro" id="IPR017748">
    <property type="entry name" value="TagF"/>
</dbReference>
<organism evidence="2 3">
    <name type="scientific">Roseomonas fluvialis</name>
    <dbReference type="NCBI Taxonomy" id="1750527"/>
    <lineage>
        <taxon>Bacteria</taxon>
        <taxon>Pseudomonadati</taxon>
        <taxon>Pseudomonadota</taxon>
        <taxon>Alphaproteobacteria</taxon>
        <taxon>Acetobacterales</taxon>
        <taxon>Roseomonadaceae</taxon>
        <taxon>Roseomonas</taxon>
    </lineage>
</organism>
<name>A0ABN6P446_9PROT</name>
<dbReference type="EMBL" id="AP025637">
    <property type="protein sequence ID" value="BDG73404.1"/>
    <property type="molecule type" value="Genomic_DNA"/>
</dbReference>
<dbReference type="RefSeq" id="WP_244407630.1">
    <property type="nucleotide sequence ID" value="NZ_AP025637.1"/>
</dbReference>
<reference evidence="2 3" key="1">
    <citation type="journal article" date="2016" name="Microbes Environ.">
        <title>Phylogenetically diverse aerobic anoxygenic phototrophic bacteria isolated from epilithic biofilms in Tama river, Japan.</title>
        <authorList>
            <person name="Hirose S."/>
            <person name="Matsuura K."/>
            <person name="Haruta S."/>
        </authorList>
    </citation>
    <scope>NUCLEOTIDE SEQUENCE [LARGE SCALE GENOMIC DNA]</scope>
    <source>
        <strain evidence="2 3">S08</strain>
    </source>
</reference>
<sequence length="473" mass="46036">MPDARPLTGLYGKVPAHGDFVRRGLPSSFVGPWDAWLAAGIAAARDRLGPHWEAAWDSAPAWRFALPAGASGPDPVAGVMLPSQDQVGRRFPITLAALLPPGAPPPDAAWFDALEAAALAGRAGLADADVLSAALPLPGAPILAPTFALPAIALRADDVEAPDDAWAPAASPAGTEDVLVLLGGEGGPGPAAPASGDADALAFLMAAAPPPAAAEAGVLSGLIGAAPGTADWPPTTPDATAPQGVAEGLAPWMPPQPGEGPAEADGTLAGLLGDLKSGHDEASTAWADDDSSPVALPHGDTDGTLAGLIGSAVVPPAGTAADPDGTLMGLIGVAAEPPANAAPPDHPDTPLPPDDGTLSGLIGAAGPGDEPAPTAWAAPGLPDDAPASLAGLPGADAGPPPADGPDLLPGMAGTAWADPPAPADAASVVVPAPPAPEGGGWWTRGGAHVPPMVWPVPGLPDPADFAYLLEAAA</sequence>
<protein>
    <recommendedName>
        <fullName evidence="4">Type VI secretion system-associated protein TagF</fullName>
    </recommendedName>
</protein>
<feature type="region of interest" description="Disordered" evidence="1">
    <location>
        <begin position="279"/>
        <end position="299"/>
    </location>
</feature>
<dbReference type="Proteomes" id="UP000831327">
    <property type="component" value="Chromosome"/>
</dbReference>
<evidence type="ECO:0000313" key="2">
    <source>
        <dbReference type="EMBL" id="BDG73404.1"/>
    </source>
</evidence>
<accession>A0ABN6P446</accession>
<feature type="region of interest" description="Disordered" evidence="1">
    <location>
        <begin position="336"/>
        <end position="401"/>
    </location>
</feature>
<evidence type="ECO:0000256" key="1">
    <source>
        <dbReference type="SAM" id="MobiDB-lite"/>
    </source>
</evidence>
<keyword evidence="3" id="KW-1185">Reference proteome</keyword>